<dbReference type="InterPro" id="IPR049509">
    <property type="entry name" value="DyP_N"/>
</dbReference>
<reference evidence="7 8" key="1">
    <citation type="submission" date="2023-07" db="EMBL/GenBank/DDBJ databases">
        <authorList>
            <person name="Lian W.-H."/>
        </authorList>
    </citation>
    <scope>NUCLEOTIDE SEQUENCE [LARGE SCALE GENOMIC DNA]</scope>
    <source>
        <strain evidence="7 8">SYSU DXS3180</strain>
    </source>
</reference>
<dbReference type="PANTHER" id="PTHR30521:SF0">
    <property type="entry name" value="DYP-TYPE PEROXIDASE FAMILY PROTEIN"/>
    <property type="match status" value="1"/>
</dbReference>
<keyword evidence="4" id="KW-0560">Oxidoreductase</keyword>
<organism evidence="7 8">
    <name type="scientific">Danxiaibacter flavus</name>
    <dbReference type="NCBI Taxonomy" id="3049108"/>
    <lineage>
        <taxon>Bacteria</taxon>
        <taxon>Pseudomonadati</taxon>
        <taxon>Bacteroidota</taxon>
        <taxon>Chitinophagia</taxon>
        <taxon>Chitinophagales</taxon>
        <taxon>Chitinophagaceae</taxon>
        <taxon>Danxiaibacter</taxon>
    </lineage>
</organism>
<evidence type="ECO:0000313" key="7">
    <source>
        <dbReference type="EMBL" id="MEX6688513.1"/>
    </source>
</evidence>
<dbReference type="InterPro" id="IPR011008">
    <property type="entry name" value="Dimeric_a/b-barrel"/>
</dbReference>
<keyword evidence="8" id="KW-1185">Reference proteome</keyword>
<evidence type="ECO:0000256" key="2">
    <source>
        <dbReference type="ARBA" id="ARBA00022559"/>
    </source>
</evidence>
<dbReference type="GO" id="GO:0004601">
    <property type="term" value="F:peroxidase activity"/>
    <property type="evidence" value="ECO:0007669"/>
    <property type="project" value="UniProtKB-KW"/>
</dbReference>
<dbReference type="InterPro" id="IPR006314">
    <property type="entry name" value="Dyp_peroxidase"/>
</dbReference>
<gene>
    <name evidence="7" type="ORF">QTN47_13450</name>
</gene>
<dbReference type="RefSeq" id="WP_369329922.1">
    <property type="nucleotide sequence ID" value="NZ_JAULBC010000004.1"/>
</dbReference>
<evidence type="ECO:0000256" key="3">
    <source>
        <dbReference type="ARBA" id="ARBA00022723"/>
    </source>
</evidence>
<dbReference type="PROSITE" id="PS51404">
    <property type="entry name" value="DYP_PEROXIDASE"/>
    <property type="match status" value="1"/>
</dbReference>
<accession>A0ABV3ZFB4</accession>
<comment type="cofactor">
    <cofactor evidence="1">
        <name>heme b</name>
        <dbReference type="ChEBI" id="CHEBI:60344"/>
    </cofactor>
</comment>
<keyword evidence="3" id="KW-0479">Metal-binding</keyword>
<sequence length="474" mass="53998">MEKLEEADIQGYIVRGYKHMMYSRYVMLHVTDAAAAKTFLKDISGSITNVTHFPKSNCLNIAFTAQGLRALGMNEENLSNFRREFYEGMTTPHRQRILADYDSSAPEKWRWGGPNNEEAHILLMVFGADEATAINYYKQLEQQFLAAGLKNVFELDGQTLPFNKEHFGFRDGISQPLIKGSDRKGPEQDYVNAGEFIMGYKNEYNVFPDTPILTKDQGNMSDLPYDPMGTGKKDIGRNGSYMVMRQLQEDVDGYWTFMNEKTKNDDGSMNVQESVKLASKMMGRWPSGAPLSLYPDADPAGDNKEVDYYTAYFTYQDSDKEGLKCPFGSHIRRTNPRDAFEDNGVEKSFKLTRRHRIIRRARLYGQPFAGSPTNHKPETEVGLMFTCFNADIGRQFEFISYTWANYPKFLQLYNDPDPVSGIREVCPPGTEQTFTIPAKPVNKYITGMKSFVTVRGGAYFFFPSITTINYLTTI</sequence>
<dbReference type="SUPFAM" id="SSF54909">
    <property type="entry name" value="Dimeric alpha+beta barrel"/>
    <property type="match status" value="1"/>
</dbReference>
<feature type="domain" description="DyP dimeric alpha+beta barrel" evidence="6">
    <location>
        <begin position="8"/>
        <end position="159"/>
    </location>
</feature>
<dbReference type="Proteomes" id="UP001560573">
    <property type="component" value="Unassembled WGS sequence"/>
</dbReference>
<evidence type="ECO:0000256" key="5">
    <source>
        <dbReference type="ARBA" id="ARBA00023004"/>
    </source>
</evidence>
<dbReference type="PANTHER" id="PTHR30521">
    <property type="entry name" value="DEFERROCHELATASE/PEROXIDASE"/>
    <property type="match status" value="1"/>
</dbReference>
<name>A0ABV3ZFB4_9BACT</name>
<proteinExistence type="predicted"/>
<dbReference type="EMBL" id="JAULBC010000004">
    <property type="protein sequence ID" value="MEX6688513.1"/>
    <property type="molecule type" value="Genomic_DNA"/>
</dbReference>
<evidence type="ECO:0000256" key="4">
    <source>
        <dbReference type="ARBA" id="ARBA00023002"/>
    </source>
</evidence>
<evidence type="ECO:0000313" key="8">
    <source>
        <dbReference type="Proteomes" id="UP001560573"/>
    </source>
</evidence>
<protein>
    <submittedName>
        <fullName evidence="7">Dyp-type peroxidase</fullName>
    </submittedName>
</protein>
<dbReference type="Pfam" id="PF21105">
    <property type="entry name" value="DyP_N"/>
    <property type="match status" value="1"/>
</dbReference>
<dbReference type="NCBIfam" id="TIGR01413">
    <property type="entry name" value="Dyp_perox_fam"/>
    <property type="match status" value="1"/>
</dbReference>
<comment type="caution">
    <text evidence="7">The sequence shown here is derived from an EMBL/GenBank/DDBJ whole genome shotgun (WGS) entry which is preliminary data.</text>
</comment>
<keyword evidence="2 7" id="KW-0575">Peroxidase</keyword>
<evidence type="ECO:0000259" key="6">
    <source>
        <dbReference type="Pfam" id="PF21105"/>
    </source>
</evidence>
<evidence type="ECO:0000256" key="1">
    <source>
        <dbReference type="ARBA" id="ARBA00001970"/>
    </source>
</evidence>
<keyword evidence="5" id="KW-0408">Iron</keyword>